<evidence type="ECO:0000259" key="11">
    <source>
        <dbReference type="PROSITE" id="PS50929"/>
    </source>
</evidence>
<feature type="transmembrane region" description="Helical" evidence="9">
    <location>
        <begin position="265"/>
        <end position="293"/>
    </location>
</feature>
<dbReference type="GO" id="GO:0016887">
    <property type="term" value="F:ATP hydrolysis activity"/>
    <property type="evidence" value="ECO:0007669"/>
    <property type="project" value="InterPro"/>
</dbReference>
<dbReference type="SUPFAM" id="SSF90123">
    <property type="entry name" value="ABC transporter transmembrane region"/>
    <property type="match status" value="1"/>
</dbReference>
<dbReference type="SUPFAM" id="SSF52540">
    <property type="entry name" value="P-loop containing nucleoside triphosphate hydrolases"/>
    <property type="match status" value="1"/>
</dbReference>
<reference evidence="12 13" key="1">
    <citation type="submission" date="2019-12" db="EMBL/GenBank/DDBJ databases">
        <title>Genomic-based taxomic classification of the family Erythrobacteraceae.</title>
        <authorList>
            <person name="Xu L."/>
        </authorList>
    </citation>
    <scope>NUCLEOTIDE SEQUENCE [LARGE SCALE GENOMIC DNA]</scope>
    <source>
        <strain evidence="12 13">M0322</strain>
    </source>
</reference>
<keyword evidence="8 9" id="KW-0472">Membrane</keyword>
<dbReference type="Proteomes" id="UP000466966">
    <property type="component" value="Unassembled WGS sequence"/>
</dbReference>
<comment type="subcellular location">
    <subcellularLocation>
        <location evidence="1">Cell membrane</location>
        <topology evidence="1">Multi-pass membrane protein</topology>
    </subcellularLocation>
</comment>
<feature type="transmembrane region" description="Helical" evidence="9">
    <location>
        <begin position="68"/>
        <end position="89"/>
    </location>
</feature>
<evidence type="ECO:0000256" key="5">
    <source>
        <dbReference type="ARBA" id="ARBA00022741"/>
    </source>
</evidence>
<proteinExistence type="predicted"/>
<keyword evidence="2" id="KW-0813">Transport</keyword>
<dbReference type="InterPro" id="IPR003593">
    <property type="entry name" value="AAA+_ATPase"/>
</dbReference>
<comment type="caution">
    <text evidence="12">The sequence shown here is derived from an EMBL/GenBank/DDBJ whole genome shotgun (WGS) entry which is preliminary data.</text>
</comment>
<dbReference type="Pfam" id="PF00005">
    <property type="entry name" value="ABC_tran"/>
    <property type="match status" value="1"/>
</dbReference>
<keyword evidence="13" id="KW-1185">Reference proteome</keyword>
<dbReference type="EMBL" id="WTYV01000002">
    <property type="protein sequence ID" value="MXO71357.1"/>
    <property type="molecule type" value="Genomic_DNA"/>
</dbReference>
<protein>
    <submittedName>
        <fullName evidence="12">ATP-binding cassette domain-containing protein</fullName>
    </submittedName>
</protein>
<dbReference type="InterPro" id="IPR011527">
    <property type="entry name" value="ABC1_TM_dom"/>
</dbReference>
<evidence type="ECO:0000256" key="3">
    <source>
        <dbReference type="ARBA" id="ARBA00022475"/>
    </source>
</evidence>
<evidence type="ECO:0000256" key="6">
    <source>
        <dbReference type="ARBA" id="ARBA00022840"/>
    </source>
</evidence>
<keyword evidence="6 12" id="KW-0067">ATP-binding</keyword>
<dbReference type="PANTHER" id="PTHR24221">
    <property type="entry name" value="ATP-BINDING CASSETTE SUB-FAMILY B"/>
    <property type="match status" value="1"/>
</dbReference>
<dbReference type="PANTHER" id="PTHR24221:SF654">
    <property type="entry name" value="ATP-BINDING CASSETTE SUB-FAMILY B MEMBER 6"/>
    <property type="match status" value="1"/>
</dbReference>
<dbReference type="Pfam" id="PF00664">
    <property type="entry name" value="ABC_membrane"/>
    <property type="match status" value="1"/>
</dbReference>
<dbReference type="InterPro" id="IPR039421">
    <property type="entry name" value="Type_1_exporter"/>
</dbReference>
<feature type="domain" description="ABC transmembrane type-1" evidence="11">
    <location>
        <begin position="20"/>
        <end position="311"/>
    </location>
</feature>
<evidence type="ECO:0000256" key="1">
    <source>
        <dbReference type="ARBA" id="ARBA00004651"/>
    </source>
</evidence>
<evidence type="ECO:0000313" key="13">
    <source>
        <dbReference type="Proteomes" id="UP000466966"/>
    </source>
</evidence>
<name>A0A844YZ43_9SPHN</name>
<keyword evidence="7 9" id="KW-1133">Transmembrane helix</keyword>
<keyword evidence="3" id="KW-1003">Cell membrane</keyword>
<dbReference type="CDD" id="cd03228">
    <property type="entry name" value="ABCC_MRP_Like"/>
    <property type="match status" value="1"/>
</dbReference>
<sequence length="570" mass="60249">MNALATTRRLLGEAPAGHTALLLALMLAARLTEGVGVLLLVPILDSLGGMASPATPGWIAALLPQETGFGPLLALFVVLVALRSALVFAQQVVTVRYQIQVVDTLRERCFDLLLRAEWRWLSQQRASDQANVLTVGINRVATGLSNLLTLAATLVTTVTYLGVALLLSWRITLLAIALGLLAHLLMTGIRRSAGDIGHKLGVANRAVQASIQEGLAGVRLTKILRNEGRHLTSFSSTVSALRGEQVRFARSSGATQRVVETGGALVLALLVYAGITWWAVPVATLLTLVLVFARLMPQFAGAQQSLNLWLNAAPALADLDAVMDQARAHAEPPHPPAVVPLPVAQGIELRNVSVIYEGRPRAALDGIGVTIRARETTALIGQSGAGKSTLADVLMALVTPDKGQVLVDGQPLAEGNRHALRAAISYVQQDPFLFNDTVRANLVWARPEASEAEIAAALSAAAADFVHALPHGLETTVGDGGVRLSGGERQRIALARALLGQPSVLILDEATSALDPENEALVRAAIRRLHGSLTIVLIGHRLSQLDEVDQVIELANGKVVRSGPPVTPEA</sequence>
<dbReference type="Gene3D" id="1.20.1560.10">
    <property type="entry name" value="ABC transporter type 1, transmembrane domain"/>
    <property type="match status" value="1"/>
</dbReference>
<evidence type="ECO:0000256" key="4">
    <source>
        <dbReference type="ARBA" id="ARBA00022692"/>
    </source>
</evidence>
<evidence type="ECO:0000256" key="2">
    <source>
        <dbReference type="ARBA" id="ARBA00022448"/>
    </source>
</evidence>
<dbReference type="PROSITE" id="PS50929">
    <property type="entry name" value="ABC_TM1F"/>
    <property type="match status" value="1"/>
</dbReference>
<dbReference type="SMART" id="SM00382">
    <property type="entry name" value="AAA"/>
    <property type="match status" value="1"/>
</dbReference>
<accession>A0A844YZ43</accession>
<dbReference type="InterPro" id="IPR017871">
    <property type="entry name" value="ABC_transporter-like_CS"/>
</dbReference>
<evidence type="ECO:0000256" key="9">
    <source>
        <dbReference type="SAM" id="Phobius"/>
    </source>
</evidence>
<dbReference type="GO" id="GO:0005524">
    <property type="term" value="F:ATP binding"/>
    <property type="evidence" value="ECO:0007669"/>
    <property type="project" value="UniProtKB-KW"/>
</dbReference>
<dbReference type="InterPro" id="IPR027417">
    <property type="entry name" value="P-loop_NTPase"/>
</dbReference>
<feature type="transmembrane region" description="Helical" evidence="9">
    <location>
        <begin position="21"/>
        <end position="44"/>
    </location>
</feature>
<feature type="transmembrane region" description="Helical" evidence="9">
    <location>
        <begin position="147"/>
        <end position="165"/>
    </location>
</feature>
<dbReference type="AlphaFoldDB" id="A0A844YZ43"/>
<evidence type="ECO:0000256" key="8">
    <source>
        <dbReference type="ARBA" id="ARBA00023136"/>
    </source>
</evidence>
<dbReference type="FunFam" id="3.40.50.300:FF:000299">
    <property type="entry name" value="ABC transporter ATP-binding protein/permease"/>
    <property type="match status" value="1"/>
</dbReference>
<dbReference type="PROSITE" id="PS00211">
    <property type="entry name" value="ABC_TRANSPORTER_1"/>
    <property type="match status" value="1"/>
</dbReference>
<dbReference type="RefSeq" id="WP_160771282.1">
    <property type="nucleotide sequence ID" value="NZ_WTYV01000002.1"/>
</dbReference>
<dbReference type="GO" id="GO:0005886">
    <property type="term" value="C:plasma membrane"/>
    <property type="evidence" value="ECO:0007669"/>
    <property type="project" value="UniProtKB-SubCell"/>
</dbReference>
<evidence type="ECO:0000259" key="10">
    <source>
        <dbReference type="PROSITE" id="PS50893"/>
    </source>
</evidence>
<dbReference type="GO" id="GO:0034040">
    <property type="term" value="F:ATPase-coupled lipid transmembrane transporter activity"/>
    <property type="evidence" value="ECO:0007669"/>
    <property type="project" value="TreeGrafter"/>
</dbReference>
<dbReference type="GO" id="GO:0140359">
    <property type="term" value="F:ABC-type transporter activity"/>
    <property type="evidence" value="ECO:0007669"/>
    <property type="project" value="InterPro"/>
</dbReference>
<dbReference type="InterPro" id="IPR036640">
    <property type="entry name" value="ABC1_TM_sf"/>
</dbReference>
<organism evidence="12 13">
    <name type="scientific">Alteraurantiacibacter buctensis</name>
    <dbReference type="NCBI Taxonomy" id="1503981"/>
    <lineage>
        <taxon>Bacteria</taxon>
        <taxon>Pseudomonadati</taxon>
        <taxon>Pseudomonadota</taxon>
        <taxon>Alphaproteobacteria</taxon>
        <taxon>Sphingomonadales</taxon>
        <taxon>Erythrobacteraceae</taxon>
        <taxon>Alteraurantiacibacter</taxon>
    </lineage>
</organism>
<dbReference type="Gene3D" id="3.40.50.300">
    <property type="entry name" value="P-loop containing nucleotide triphosphate hydrolases"/>
    <property type="match status" value="1"/>
</dbReference>
<feature type="domain" description="ABC transporter" evidence="10">
    <location>
        <begin position="349"/>
        <end position="570"/>
    </location>
</feature>
<evidence type="ECO:0000256" key="7">
    <source>
        <dbReference type="ARBA" id="ARBA00022989"/>
    </source>
</evidence>
<gene>
    <name evidence="12" type="ORF">GRI99_06850</name>
</gene>
<dbReference type="InterPro" id="IPR003439">
    <property type="entry name" value="ABC_transporter-like_ATP-bd"/>
</dbReference>
<keyword evidence="4 9" id="KW-0812">Transmembrane</keyword>
<dbReference type="OrthoDB" id="5288711at2"/>
<keyword evidence="5" id="KW-0547">Nucleotide-binding</keyword>
<dbReference type="PROSITE" id="PS50893">
    <property type="entry name" value="ABC_TRANSPORTER_2"/>
    <property type="match status" value="1"/>
</dbReference>
<evidence type="ECO:0000313" key="12">
    <source>
        <dbReference type="EMBL" id="MXO71357.1"/>
    </source>
</evidence>
<feature type="transmembrane region" description="Helical" evidence="9">
    <location>
        <begin position="171"/>
        <end position="189"/>
    </location>
</feature>